<reference evidence="8" key="1">
    <citation type="submission" date="2019-04" db="EMBL/GenBank/DDBJ databases">
        <title>Sequencing of skin fungus with MAO and IRED activity.</title>
        <authorList>
            <person name="Marsaioli A.J."/>
            <person name="Bonatto J.M.C."/>
            <person name="Reis Junior O."/>
        </authorList>
    </citation>
    <scope>NUCLEOTIDE SEQUENCE</scope>
    <source>
        <strain evidence="8">28M1</strain>
    </source>
</reference>
<comment type="caution">
    <text evidence="8">The sequence shown here is derived from an EMBL/GenBank/DDBJ whole genome shotgun (WGS) entry which is preliminary data.</text>
</comment>
<dbReference type="PANTHER" id="PTHR12202">
    <property type="entry name" value="ESF1 HOMOLOG"/>
    <property type="match status" value="1"/>
</dbReference>
<evidence type="ECO:0000259" key="7">
    <source>
        <dbReference type="Pfam" id="PF25121"/>
    </source>
</evidence>
<feature type="compositionally biased region" description="Basic residues" evidence="5">
    <location>
        <begin position="596"/>
        <end position="606"/>
    </location>
</feature>
<dbReference type="PANTHER" id="PTHR12202:SF0">
    <property type="entry name" value="ESF1 HOMOLOG"/>
    <property type="match status" value="1"/>
</dbReference>
<feature type="domain" description="ESF1 RRM" evidence="7">
    <location>
        <begin position="174"/>
        <end position="341"/>
    </location>
</feature>
<proteinExistence type="inferred from homology"/>
<feature type="compositionally biased region" description="Basic and acidic residues" evidence="5">
    <location>
        <begin position="433"/>
        <end position="449"/>
    </location>
</feature>
<dbReference type="GO" id="GO:0006364">
    <property type="term" value="P:rRNA processing"/>
    <property type="evidence" value="ECO:0007669"/>
    <property type="project" value="InterPro"/>
</dbReference>
<sequence length="703" mass="78892">MPLPKRQVIPAKSAKADKSSKASRPTDSGDSRFANFESDARFRLPSKKQTKTKLDPRFSRLRSDPDFYNKATVDKYGRKIAKDSGKKALAKQYDVDSDEDDEQIADLEGLQAGKRDKSVLKELARVQKEGYDPIRDGMESSSDESSSDEEEEEVEEQVELAGDNNEVPTGDISSRLAAVNMDWDNIRASDIMAVANSFVPADGRILNVVIYPSEFGMERMQREEIEGPPREIFASTAKKDENNITALDDDSDASVAEGEEPANGDLQTGENGEEFDSTKLRSYQLDRLRYYYAVITCSSPNVAKSIYDNLDGREYLTSANFFDLRFVPDGTDFDQDPHDECSKLADGYKPNEFTTDALTHSKVKLTWDAEDTTRKEVQKRAFSRKEIDENELKAYLGTDSESSEDEEEAAKNDKAASLRAALGLEAATKKSKSKDTSSKRDRDFPKPEGEMQITFSGGLLGEGKGGSVFENEIPLNETTIEKHIRKEKERKAKRRERMKAKREGRDPDAEVEETTTAAADGDDPFNDPFFASDGEDVEKAARKADNRSKRAKKREEKEAEEAANAAERAKLELLMADDEDNKMRHFNMNEIEKAEKAKKKGKKGKKNAPIVEDDFKIDTADPRFAKLYESHEFAIDPTNPRFKETSGMKALLEEGRKKRKQGREGDEPEAERLPKKSKKVEDSGGDVDIKKLAARVKAKSKQK</sequence>
<evidence type="ECO:0000256" key="5">
    <source>
        <dbReference type="SAM" id="MobiDB-lite"/>
    </source>
</evidence>
<dbReference type="GO" id="GO:0005730">
    <property type="term" value="C:nucleolus"/>
    <property type="evidence" value="ECO:0007669"/>
    <property type="project" value="UniProtKB-SubCell"/>
</dbReference>
<keyword evidence="3" id="KW-0175">Coiled coil</keyword>
<evidence type="ECO:0000256" key="3">
    <source>
        <dbReference type="ARBA" id="ARBA00023054"/>
    </source>
</evidence>
<feature type="compositionally biased region" description="Basic and acidic residues" evidence="5">
    <location>
        <begin position="641"/>
        <end position="687"/>
    </location>
</feature>
<keyword evidence="4" id="KW-0539">Nucleus</keyword>
<feature type="compositionally biased region" description="Acidic residues" evidence="5">
    <location>
        <begin position="141"/>
        <end position="158"/>
    </location>
</feature>
<dbReference type="GO" id="GO:0003723">
    <property type="term" value="F:RNA binding"/>
    <property type="evidence" value="ECO:0007669"/>
    <property type="project" value="TreeGrafter"/>
</dbReference>
<evidence type="ECO:0000256" key="2">
    <source>
        <dbReference type="ARBA" id="ARBA00009087"/>
    </source>
</evidence>
<feature type="compositionally biased region" description="Basic and acidic residues" evidence="5">
    <location>
        <begin position="537"/>
        <end position="557"/>
    </location>
</feature>
<protein>
    <submittedName>
        <fullName evidence="8">Pre-rRNA-processing protein esf1</fullName>
    </submittedName>
</protein>
<feature type="region of interest" description="Disordered" evidence="5">
    <location>
        <begin position="591"/>
        <end position="616"/>
    </location>
</feature>
<feature type="region of interest" description="Disordered" evidence="5">
    <location>
        <begin position="126"/>
        <end position="171"/>
    </location>
</feature>
<evidence type="ECO:0000256" key="1">
    <source>
        <dbReference type="ARBA" id="ARBA00004604"/>
    </source>
</evidence>
<feature type="compositionally biased region" description="Basic and acidic residues" evidence="5">
    <location>
        <begin position="126"/>
        <end position="138"/>
    </location>
</feature>
<dbReference type="Pfam" id="PF08159">
    <property type="entry name" value="NUC153"/>
    <property type="match status" value="1"/>
</dbReference>
<feature type="compositionally biased region" description="Basic and acidic residues" evidence="5">
    <location>
        <begin position="52"/>
        <end position="66"/>
    </location>
</feature>
<dbReference type="InterPro" id="IPR056750">
    <property type="entry name" value="RRM_ESF1"/>
</dbReference>
<evidence type="ECO:0000313" key="8">
    <source>
        <dbReference type="EMBL" id="KAF3039521.1"/>
    </source>
</evidence>
<feature type="region of interest" description="Disordered" evidence="5">
    <location>
        <begin position="632"/>
        <end position="687"/>
    </location>
</feature>
<gene>
    <name evidence="8" type="primary">ESF1_2</name>
    <name evidence="8" type="ORF">E8E12_005598</name>
</gene>
<feature type="region of interest" description="Disordered" evidence="5">
    <location>
        <begin position="235"/>
        <end position="275"/>
    </location>
</feature>
<feature type="domain" description="NUC153" evidence="6">
    <location>
        <begin position="621"/>
        <end position="649"/>
    </location>
</feature>
<comment type="similarity">
    <text evidence="2">Belongs to the ESF1 family.</text>
</comment>
<dbReference type="EMBL" id="SWKV01000030">
    <property type="protein sequence ID" value="KAF3039521.1"/>
    <property type="molecule type" value="Genomic_DNA"/>
</dbReference>
<comment type="subcellular location">
    <subcellularLocation>
        <location evidence="1">Nucleus</location>
        <location evidence="1">Nucleolus</location>
    </subcellularLocation>
</comment>
<feature type="region of interest" description="Disordered" evidence="5">
    <location>
        <begin position="393"/>
        <end position="564"/>
    </location>
</feature>
<dbReference type="OrthoDB" id="431825at2759"/>
<name>A0A9P5C1R5_9PLEO</name>
<keyword evidence="9" id="KW-1185">Reference proteome</keyword>
<accession>A0A9P5C1R5</accession>
<dbReference type="InterPro" id="IPR039754">
    <property type="entry name" value="Esf1"/>
</dbReference>
<feature type="compositionally biased region" description="Acidic residues" evidence="5">
    <location>
        <begin position="247"/>
        <end position="262"/>
    </location>
</feature>
<feature type="region of interest" description="Disordered" evidence="5">
    <location>
        <begin position="82"/>
        <end position="101"/>
    </location>
</feature>
<evidence type="ECO:0000259" key="6">
    <source>
        <dbReference type="Pfam" id="PF08159"/>
    </source>
</evidence>
<dbReference type="AlphaFoldDB" id="A0A9P5C1R5"/>
<evidence type="ECO:0000313" key="9">
    <source>
        <dbReference type="Proteomes" id="UP000758155"/>
    </source>
</evidence>
<feature type="compositionally biased region" description="Basic residues" evidence="5">
    <location>
        <begin position="491"/>
        <end position="500"/>
    </location>
</feature>
<dbReference type="Proteomes" id="UP000758155">
    <property type="component" value="Unassembled WGS sequence"/>
</dbReference>
<feature type="compositionally biased region" description="Basic and acidic residues" evidence="5">
    <location>
        <begin position="479"/>
        <end position="490"/>
    </location>
</feature>
<dbReference type="Pfam" id="PF25121">
    <property type="entry name" value="RRM_ESF1"/>
    <property type="match status" value="1"/>
</dbReference>
<organism evidence="8 9">
    <name type="scientific">Didymella heteroderae</name>
    <dbReference type="NCBI Taxonomy" id="1769908"/>
    <lineage>
        <taxon>Eukaryota</taxon>
        <taxon>Fungi</taxon>
        <taxon>Dikarya</taxon>
        <taxon>Ascomycota</taxon>
        <taxon>Pezizomycotina</taxon>
        <taxon>Dothideomycetes</taxon>
        <taxon>Pleosporomycetidae</taxon>
        <taxon>Pleosporales</taxon>
        <taxon>Pleosporineae</taxon>
        <taxon>Didymellaceae</taxon>
        <taxon>Didymella</taxon>
    </lineage>
</organism>
<dbReference type="InterPro" id="IPR012580">
    <property type="entry name" value="NUC153"/>
</dbReference>
<evidence type="ECO:0000256" key="4">
    <source>
        <dbReference type="ARBA" id="ARBA00023242"/>
    </source>
</evidence>
<feature type="region of interest" description="Disordered" evidence="5">
    <location>
        <begin position="1"/>
        <end position="66"/>
    </location>
</feature>